<dbReference type="EMBL" id="PDNA01000333">
    <property type="protein sequence ID" value="PGG97122.1"/>
    <property type="molecule type" value="Genomic_DNA"/>
</dbReference>
<dbReference type="InterPro" id="IPR002925">
    <property type="entry name" value="Dienelactn_hydro"/>
</dbReference>
<evidence type="ECO:0000313" key="3">
    <source>
        <dbReference type="Proteomes" id="UP000224634"/>
    </source>
</evidence>
<keyword evidence="3" id="KW-1185">Reference proteome</keyword>
<dbReference type="SUPFAM" id="SSF53474">
    <property type="entry name" value="alpha/beta-Hydrolases"/>
    <property type="match status" value="1"/>
</dbReference>
<dbReference type="Gene3D" id="3.40.50.1820">
    <property type="entry name" value="alpha/beta hydrolase"/>
    <property type="match status" value="1"/>
</dbReference>
<dbReference type="PANTHER" id="PTHR17630">
    <property type="entry name" value="DIENELACTONE HYDROLASE"/>
    <property type="match status" value="1"/>
</dbReference>
<accession>A0A2B7WKH3</accession>
<dbReference type="AlphaFoldDB" id="A0A2B7WKH3"/>
<proteinExistence type="predicted"/>
<dbReference type="Proteomes" id="UP000224634">
    <property type="component" value="Unassembled WGS sequence"/>
</dbReference>
<name>A0A2B7WKH3_POLH7</name>
<dbReference type="Pfam" id="PF01738">
    <property type="entry name" value="DLH"/>
    <property type="match status" value="1"/>
</dbReference>
<protein>
    <recommendedName>
        <fullName evidence="1">Dienelactone hydrolase domain-containing protein</fullName>
    </recommendedName>
</protein>
<dbReference type="InterPro" id="IPR029058">
    <property type="entry name" value="AB_hydrolase_fold"/>
</dbReference>
<feature type="non-terminal residue" evidence="2">
    <location>
        <position position="178"/>
    </location>
</feature>
<reference evidence="2 3" key="1">
    <citation type="submission" date="2017-10" db="EMBL/GenBank/DDBJ databases">
        <title>Comparative genomics in systemic dimorphic fungi from Ajellomycetaceae.</title>
        <authorList>
            <person name="Munoz J.F."/>
            <person name="Mcewen J.G."/>
            <person name="Clay O.K."/>
            <person name="Cuomo C.A."/>
        </authorList>
    </citation>
    <scope>NUCLEOTIDE SEQUENCE [LARGE SCALE GENOMIC DNA]</scope>
    <source>
        <strain evidence="2 3">UAMH7299</strain>
    </source>
</reference>
<evidence type="ECO:0000259" key="1">
    <source>
        <dbReference type="Pfam" id="PF01738"/>
    </source>
</evidence>
<dbReference type="GO" id="GO:0016787">
    <property type="term" value="F:hydrolase activity"/>
    <property type="evidence" value="ECO:0007669"/>
    <property type="project" value="InterPro"/>
</dbReference>
<dbReference type="PANTHER" id="PTHR17630:SF44">
    <property type="entry name" value="PROTEIN AIM2"/>
    <property type="match status" value="1"/>
</dbReference>
<organism evidence="2 3">
    <name type="scientific">Polytolypa hystricis (strain UAMH7299)</name>
    <dbReference type="NCBI Taxonomy" id="1447883"/>
    <lineage>
        <taxon>Eukaryota</taxon>
        <taxon>Fungi</taxon>
        <taxon>Dikarya</taxon>
        <taxon>Ascomycota</taxon>
        <taxon>Pezizomycotina</taxon>
        <taxon>Eurotiomycetes</taxon>
        <taxon>Eurotiomycetidae</taxon>
        <taxon>Onygenales</taxon>
        <taxon>Onygenales incertae sedis</taxon>
        <taxon>Polytolypa</taxon>
    </lineage>
</organism>
<dbReference type="STRING" id="1447883.A0A2B7WKH3"/>
<sequence length="178" mass="19580">MTSHPPSSCCTRGFKHEGTATGEIKTIDNIETYFAYPPNKASPDRAILFITDVLGIYPNAQFLADDLAARGYLVAMPDLFRGDALTISQFENQEVDFPTWLGKHTPETMDPIIERLIKYLREEKGVKKLGAVGYCYGVKFVCRFLKEGKIDVGYGAHPSFVTPEELAGITGPLSISAA</sequence>
<dbReference type="OrthoDB" id="17560at2759"/>
<feature type="domain" description="Dienelactone hydrolase" evidence="1">
    <location>
        <begin position="30"/>
        <end position="165"/>
    </location>
</feature>
<gene>
    <name evidence="2" type="ORF">AJ80_09742</name>
</gene>
<evidence type="ECO:0000313" key="2">
    <source>
        <dbReference type="EMBL" id="PGG97122.1"/>
    </source>
</evidence>
<comment type="caution">
    <text evidence="2">The sequence shown here is derived from an EMBL/GenBank/DDBJ whole genome shotgun (WGS) entry which is preliminary data.</text>
</comment>